<evidence type="ECO:0000313" key="4">
    <source>
        <dbReference type="Proteomes" id="UP000614714"/>
    </source>
</evidence>
<dbReference type="Proteomes" id="UP000614714">
    <property type="component" value="Unassembled WGS sequence"/>
</dbReference>
<dbReference type="SUPFAM" id="SSF53756">
    <property type="entry name" value="UDP-Glycosyltransferase/glycogen phosphorylase"/>
    <property type="match status" value="1"/>
</dbReference>
<dbReference type="InterPro" id="IPR029044">
    <property type="entry name" value="Nucleotide-diphossugar_trans"/>
</dbReference>
<reference evidence="3 4" key="1">
    <citation type="submission" date="2020-12" db="EMBL/GenBank/DDBJ databases">
        <title>Geomonas sp. Red421, isolated from paddy soil.</title>
        <authorList>
            <person name="Xu Z."/>
            <person name="Zhang Z."/>
            <person name="Masuda Y."/>
            <person name="Itoh H."/>
            <person name="Senoo K."/>
        </authorList>
    </citation>
    <scope>NUCLEOTIDE SEQUENCE [LARGE SCALE GENOMIC DNA]</scope>
    <source>
        <strain evidence="3 4">Red421</strain>
    </source>
</reference>
<dbReference type="CDD" id="cd03825">
    <property type="entry name" value="GT4_WcaC-like"/>
    <property type="match status" value="1"/>
</dbReference>
<dbReference type="Gene3D" id="3.90.550.10">
    <property type="entry name" value="Spore Coat Polysaccharide Biosynthesis Protein SpsA, Chain A"/>
    <property type="match status" value="1"/>
</dbReference>
<feature type="domain" description="Glycosyltransferase 2-like" evidence="2">
    <location>
        <begin position="488"/>
        <end position="614"/>
    </location>
</feature>
<dbReference type="Gene3D" id="3.40.50.2000">
    <property type="entry name" value="Glycogen Phosphorylase B"/>
    <property type="match status" value="2"/>
</dbReference>
<dbReference type="CDD" id="cd06433">
    <property type="entry name" value="GT_2_WfgS_like"/>
    <property type="match status" value="1"/>
</dbReference>
<accession>A0ABS0YHB7</accession>
<evidence type="ECO:0000259" key="2">
    <source>
        <dbReference type="Pfam" id="PF00535"/>
    </source>
</evidence>
<feature type="region of interest" description="Disordered" evidence="1">
    <location>
        <begin position="444"/>
        <end position="464"/>
    </location>
</feature>
<protein>
    <submittedName>
        <fullName evidence="3">Glycosyltransferase</fullName>
    </submittedName>
</protein>
<dbReference type="SUPFAM" id="SSF53448">
    <property type="entry name" value="Nucleotide-diphospho-sugar transferases"/>
    <property type="match status" value="1"/>
</dbReference>
<dbReference type="Pfam" id="PF00535">
    <property type="entry name" value="Glycos_transf_2"/>
    <property type="match status" value="1"/>
</dbReference>
<evidence type="ECO:0000313" key="3">
    <source>
        <dbReference type="EMBL" id="MBJ6751681.1"/>
    </source>
</evidence>
<name>A0ABS0YHB7_9BACT</name>
<gene>
    <name evidence="3" type="ORF">JFN91_15805</name>
</gene>
<dbReference type="RefSeq" id="WP_199390158.1">
    <property type="nucleotide sequence ID" value="NZ_JAEMHL010000009.1"/>
</dbReference>
<proteinExistence type="predicted"/>
<dbReference type="EMBL" id="JAEMHL010000009">
    <property type="protein sequence ID" value="MBJ6751681.1"/>
    <property type="molecule type" value="Genomic_DNA"/>
</dbReference>
<organism evidence="3 4">
    <name type="scientific">Geomonas anaerohicana</name>
    <dbReference type="NCBI Taxonomy" id="2798583"/>
    <lineage>
        <taxon>Bacteria</taxon>
        <taxon>Pseudomonadati</taxon>
        <taxon>Thermodesulfobacteriota</taxon>
        <taxon>Desulfuromonadia</taxon>
        <taxon>Geobacterales</taxon>
        <taxon>Geobacteraceae</taxon>
        <taxon>Geomonas</taxon>
    </lineage>
</organism>
<dbReference type="Pfam" id="PF13692">
    <property type="entry name" value="Glyco_trans_1_4"/>
    <property type="match status" value="1"/>
</dbReference>
<evidence type="ECO:0000256" key="1">
    <source>
        <dbReference type="SAM" id="MobiDB-lite"/>
    </source>
</evidence>
<comment type="caution">
    <text evidence="3">The sequence shown here is derived from an EMBL/GenBank/DDBJ whole genome shotgun (WGS) entry which is preliminary data.</text>
</comment>
<dbReference type="InterPro" id="IPR001173">
    <property type="entry name" value="Glyco_trans_2-like"/>
</dbReference>
<sequence length="735" mass="81073">MTNQHNRPADNPIKVVHLSHTNFGGAGKAAYRLHQALCLSGVDSTMIVLNRKGDDPTVRAIPHGKVEGTIDCPMLYPPNVAYSQRVWTYWCEKIYSYPNRHKAIEIFTDDYSEVELHCAREIQEADIINLHWVPGLINWHNAATAFRGKKVVWTMHDMNPFTGGCHYAGSCTNFLRECGSCPMLGSQDPADISHEGWQAKMAGYRQLDLHPVAPSRWLAATASESSLLSPFPVRVIPNGFPTGVFRPFARRDEVRRGYGVPEGAKVVLFGAENLANERKGFIYLLEALRGLSGENLVLAVFGMLQEELRNQLNLPIINLGYVEEEETLAALYSMADVFAIPSIEDNLPNTVVEAMLCGVPVVGFDVGGIPDMVLHRETGFVAPARDVKALADGIRWTLFHPEAQGMGEKARQRAFATYSLEAQAAHYSALYRELMSPAEALSSGAAAPVAPPPPAGSAPTLSAPSVGSTALAASTGSTKVPPQPPRLSVVIPSYNYARYLEPCLDSILSQGYPNLELLVLDGGSSDGTVDILKRYEKHISFWRSHKDAGQYAAIEEGLNRSTGEIMTWLNADDKFHPGSFDAVSRIFAAAPEVEWLMGRPNSFDENGVQKHVLTFLPMNSRAKYLADEEFIQQEGVFWRRSLWQRSGAYIDGTLPLAADLELWARFFRSARLFSVDLLLAGFRDHPLQKSKDKAGYTAEADRVLARERELFAAEKAPFNPPAPLPILVRGDEVIL</sequence>
<dbReference type="PANTHER" id="PTHR12526">
    <property type="entry name" value="GLYCOSYLTRANSFERASE"/>
    <property type="match status" value="1"/>
</dbReference>
<keyword evidence="4" id="KW-1185">Reference proteome</keyword>